<gene>
    <name evidence="8" type="primary">ttdA_2</name>
    <name evidence="8" type="ORF">SDC9_05263</name>
</gene>
<protein>
    <submittedName>
        <fullName evidence="8">L(+)-tartrate dehydratase subunit alpha</fullName>
        <ecNumber evidence="8">4.2.1.32</ecNumber>
    </submittedName>
</protein>
<dbReference type="NCBIfam" id="TIGR00722">
    <property type="entry name" value="ttdA_fumA_fumB"/>
    <property type="match status" value="1"/>
</dbReference>
<dbReference type="GO" id="GO:0008730">
    <property type="term" value="F:L(+)-tartrate dehydratase activity"/>
    <property type="evidence" value="ECO:0007669"/>
    <property type="project" value="UniProtKB-EC"/>
</dbReference>
<dbReference type="EMBL" id="VSSQ01000010">
    <property type="protein sequence ID" value="MPL59708.1"/>
    <property type="molecule type" value="Genomic_DNA"/>
</dbReference>
<evidence type="ECO:0000256" key="6">
    <source>
        <dbReference type="ARBA" id="ARBA00023239"/>
    </source>
</evidence>
<accession>A0A644SYE3</accession>
<evidence type="ECO:0000256" key="3">
    <source>
        <dbReference type="ARBA" id="ARBA00022723"/>
    </source>
</evidence>
<keyword evidence="6 8" id="KW-0456">Lyase</keyword>
<dbReference type="Pfam" id="PF05681">
    <property type="entry name" value="Fumerase"/>
    <property type="match status" value="1"/>
</dbReference>
<dbReference type="EC" id="4.2.1.32" evidence="8"/>
<evidence type="ECO:0000256" key="5">
    <source>
        <dbReference type="ARBA" id="ARBA00023014"/>
    </source>
</evidence>
<name>A0A644SYE3_9ZZZZ</name>
<dbReference type="PANTHER" id="PTHR30389:SF17">
    <property type="entry name" value="L(+)-TARTRATE DEHYDRATASE SUBUNIT ALPHA-RELATED"/>
    <property type="match status" value="1"/>
</dbReference>
<evidence type="ECO:0000259" key="7">
    <source>
        <dbReference type="Pfam" id="PF05681"/>
    </source>
</evidence>
<reference evidence="8" key="1">
    <citation type="submission" date="2019-08" db="EMBL/GenBank/DDBJ databases">
        <authorList>
            <person name="Kucharzyk K."/>
            <person name="Murdoch R.W."/>
            <person name="Higgins S."/>
            <person name="Loffler F."/>
        </authorList>
    </citation>
    <scope>NUCLEOTIDE SEQUENCE</scope>
</reference>
<dbReference type="InterPro" id="IPR051208">
    <property type="entry name" value="Class-I_Fumarase/Tartrate_DH"/>
</dbReference>
<keyword evidence="5" id="KW-0411">Iron-sulfur</keyword>
<evidence type="ECO:0000313" key="8">
    <source>
        <dbReference type="EMBL" id="MPL59708.1"/>
    </source>
</evidence>
<dbReference type="AlphaFoldDB" id="A0A644SYE3"/>
<keyword evidence="3" id="KW-0479">Metal-binding</keyword>
<evidence type="ECO:0000256" key="4">
    <source>
        <dbReference type="ARBA" id="ARBA00023004"/>
    </source>
</evidence>
<comment type="caution">
    <text evidence="8">The sequence shown here is derived from an EMBL/GenBank/DDBJ whole genome shotgun (WGS) entry which is preliminary data.</text>
</comment>
<feature type="domain" description="Fe-S hydro-lyase tartrate dehydratase alpha-type catalytic" evidence="7">
    <location>
        <begin position="11"/>
        <end position="284"/>
    </location>
</feature>
<dbReference type="GO" id="GO:0046872">
    <property type="term" value="F:metal ion binding"/>
    <property type="evidence" value="ECO:0007669"/>
    <property type="project" value="UniProtKB-KW"/>
</dbReference>
<dbReference type="InterPro" id="IPR004646">
    <property type="entry name" value="Fe-S_hydro-lyase_TtdA-typ_cat"/>
</dbReference>
<dbReference type="PANTHER" id="PTHR30389">
    <property type="entry name" value="FUMARATE HYDRATASE-RELATED"/>
    <property type="match status" value="1"/>
</dbReference>
<sequence length="305" mass="32401">MIPIGLYESAIFDTIKNGATVISDDVRAAFHRGIEKDASATSRLGLEKTLKSIELSVRKNNPACPDTGWPLFYYKIGNDCLIEGGIIELEAATRRAVAKATGQGYLRATMKHPLTGYDPGNNIGENIPYFTYKFVSGSNLELTYVAKGGGSECFGGTRYRMIAFADGTAGIKKFILDSYIDATRSGGICPPSILGIGIGGTMNIAASLAKEASCLRIIGSKHPEPMIAALEESIFKAINSLGIGTMGFGGDTSVFGVNVEYAFTHIAGIAVAMSCNCMVARRATSRILANGTVQVLQSPNWFGAR</sequence>
<evidence type="ECO:0000256" key="2">
    <source>
        <dbReference type="ARBA" id="ARBA00022485"/>
    </source>
</evidence>
<evidence type="ECO:0000256" key="1">
    <source>
        <dbReference type="ARBA" id="ARBA00008876"/>
    </source>
</evidence>
<organism evidence="8">
    <name type="scientific">bioreactor metagenome</name>
    <dbReference type="NCBI Taxonomy" id="1076179"/>
    <lineage>
        <taxon>unclassified sequences</taxon>
        <taxon>metagenomes</taxon>
        <taxon>ecological metagenomes</taxon>
    </lineage>
</organism>
<keyword evidence="2" id="KW-0004">4Fe-4S</keyword>
<dbReference type="GO" id="GO:0051539">
    <property type="term" value="F:4 iron, 4 sulfur cluster binding"/>
    <property type="evidence" value="ECO:0007669"/>
    <property type="project" value="UniProtKB-KW"/>
</dbReference>
<proteinExistence type="inferred from homology"/>
<keyword evidence="4" id="KW-0408">Iron</keyword>
<comment type="similarity">
    <text evidence="1">Belongs to the class-I fumarase family.</text>
</comment>